<dbReference type="AlphaFoldDB" id="A0A2U3ECY7"/>
<feature type="region of interest" description="Disordered" evidence="1">
    <location>
        <begin position="156"/>
        <end position="185"/>
    </location>
</feature>
<organism evidence="3 4">
    <name type="scientific">Purpureocillium lilacinum</name>
    <name type="common">Paecilomyces lilacinus</name>
    <dbReference type="NCBI Taxonomy" id="33203"/>
    <lineage>
        <taxon>Eukaryota</taxon>
        <taxon>Fungi</taxon>
        <taxon>Dikarya</taxon>
        <taxon>Ascomycota</taxon>
        <taxon>Pezizomycotina</taxon>
        <taxon>Sordariomycetes</taxon>
        <taxon>Hypocreomycetidae</taxon>
        <taxon>Hypocreales</taxon>
        <taxon>Ophiocordycipitaceae</taxon>
        <taxon>Purpureocillium</taxon>
    </lineage>
</organism>
<proteinExistence type="predicted"/>
<feature type="signal peptide" evidence="2">
    <location>
        <begin position="1"/>
        <end position="17"/>
    </location>
</feature>
<evidence type="ECO:0000256" key="2">
    <source>
        <dbReference type="SAM" id="SignalP"/>
    </source>
</evidence>
<accession>A0A2U3ECY7</accession>
<dbReference type="Proteomes" id="UP000245956">
    <property type="component" value="Unassembled WGS sequence"/>
</dbReference>
<protein>
    <submittedName>
        <fullName evidence="3">Uncharacterized protein</fullName>
    </submittedName>
</protein>
<feature type="compositionally biased region" description="Polar residues" evidence="1">
    <location>
        <begin position="176"/>
        <end position="185"/>
    </location>
</feature>
<evidence type="ECO:0000313" key="4">
    <source>
        <dbReference type="Proteomes" id="UP000245956"/>
    </source>
</evidence>
<evidence type="ECO:0000256" key="1">
    <source>
        <dbReference type="SAM" id="MobiDB-lite"/>
    </source>
</evidence>
<reference evidence="3 4" key="1">
    <citation type="journal article" date="2016" name="Front. Microbiol.">
        <title>Genome and transcriptome sequences reveal the specific parasitism of the nematophagous Purpureocillium lilacinum 36-1.</title>
        <authorList>
            <person name="Xie J."/>
            <person name="Li S."/>
            <person name="Mo C."/>
            <person name="Xiao X."/>
            <person name="Peng D."/>
            <person name="Wang G."/>
            <person name="Xiao Y."/>
        </authorList>
    </citation>
    <scope>NUCLEOTIDE SEQUENCE [LARGE SCALE GENOMIC DNA]</scope>
    <source>
        <strain evidence="3 4">36-1</strain>
    </source>
</reference>
<name>A0A2U3ECY7_PURLI</name>
<comment type="caution">
    <text evidence="3">The sequence shown here is derived from an EMBL/GenBank/DDBJ whole genome shotgun (WGS) entry which is preliminary data.</text>
</comment>
<sequence>MKASVTSLALACGLVIAAPADTQSKWAGTQMDLENKLPWDTPYSCQRLGNSDGFPVECRIQENGNSPGPSEQTLTWACGGEHGCDYCQQKPGSETTFMCNDSPELATYRKTMPDECFQQDGVVANCKQVYDDCLAQKMKEDKPDEIEQCIKSTFEEGDKPLFPGEGKRPSAHYSRPGQTSQASQAPWQKCLANAKDQAAKAKCFIDRENEFCGGLESDKTGCSNAIRSCHYDLYRKTGSTKKPAEDGQKQWDNIVACAKDRLAQTPSAAEPPEDLIQKPKTPAAAPVDCHKSGRVAMTRCSEKFGFAACEPKITAKVKECLESQQ</sequence>
<evidence type="ECO:0000313" key="3">
    <source>
        <dbReference type="EMBL" id="PWI72366.1"/>
    </source>
</evidence>
<feature type="region of interest" description="Disordered" evidence="1">
    <location>
        <begin position="268"/>
        <end position="288"/>
    </location>
</feature>
<dbReference type="EMBL" id="LCWV01000006">
    <property type="protein sequence ID" value="PWI72366.1"/>
    <property type="molecule type" value="Genomic_DNA"/>
</dbReference>
<gene>
    <name evidence="3" type="ORF">PCL_10989</name>
</gene>
<feature type="chain" id="PRO_5015445331" evidence="2">
    <location>
        <begin position="18"/>
        <end position="325"/>
    </location>
</feature>
<keyword evidence="2" id="KW-0732">Signal</keyword>